<protein>
    <submittedName>
        <fullName evidence="5">HBL385Cp</fullName>
    </submittedName>
</protein>
<evidence type="ECO:0000313" key="5">
    <source>
        <dbReference type="EMBL" id="AMD18517.1"/>
    </source>
</evidence>
<feature type="compositionally biased region" description="Basic and acidic residues" evidence="3">
    <location>
        <begin position="58"/>
        <end position="68"/>
    </location>
</feature>
<feature type="compositionally biased region" description="Acidic residues" evidence="3">
    <location>
        <begin position="69"/>
        <end position="90"/>
    </location>
</feature>
<feature type="compositionally biased region" description="Basic and acidic residues" evidence="3">
    <location>
        <begin position="111"/>
        <end position="122"/>
    </location>
</feature>
<feature type="compositionally biased region" description="Polar residues" evidence="3">
    <location>
        <begin position="339"/>
        <end position="354"/>
    </location>
</feature>
<comment type="similarity">
    <text evidence="1">Belongs to the VPS72/YL1 family.</text>
</comment>
<dbReference type="Proteomes" id="UP000243052">
    <property type="component" value="Chromosome ii"/>
</dbReference>
<evidence type="ECO:0000313" key="6">
    <source>
        <dbReference type="Proteomes" id="UP000243052"/>
    </source>
</evidence>
<dbReference type="SMART" id="SM00993">
    <property type="entry name" value="YL1_C"/>
    <property type="match status" value="1"/>
</dbReference>
<organism evidence="5 6">
    <name type="scientific">Eremothecium sinecaudum</name>
    <dbReference type="NCBI Taxonomy" id="45286"/>
    <lineage>
        <taxon>Eukaryota</taxon>
        <taxon>Fungi</taxon>
        <taxon>Dikarya</taxon>
        <taxon>Ascomycota</taxon>
        <taxon>Saccharomycotina</taxon>
        <taxon>Saccharomycetes</taxon>
        <taxon>Saccharomycetales</taxon>
        <taxon>Saccharomycetaceae</taxon>
        <taxon>Eremothecium</taxon>
    </lineage>
</organism>
<dbReference type="RefSeq" id="XP_017985513.1">
    <property type="nucleotide sequence ID" value="XM_018130391.1"/>
</dbReference>
<dbReference type="OrthoDB" id="49520at2759"/>
<dbReference type="EMBL" id="CP014242">
    <property type="protein sequence ID" value="AMD18517.1"/>
    <property type="molecule type" value="Genomic_DNA"/>
</dbReference>
<feature type="compositionally biased region" description="Polar residues" evidence="3">
    <location>
        <begin position="314"/>
        <end position="327"/>
    </location>
</feature>
<reference evidence="5 6" key="1">
    <citation type="submission" date="2016-01" db="EMBL/GenBank/DDBJ databases">
        <title>Genome sequence of the yeast Holleya sinecauda.</title>
        <authorList>
            <person name="Dietrich F.S."/>
        </authorList>
    </citation>
    <scope>NUCLEOTIDE SEQUENCE [LARGE SCALE GENOMIC DNA]</scope>
    <source>
        <strain evidence="5 6">ATCC 58844</strain>
    </source>
</reference>
<feature type="compositionally biased region" description="Basic residues" evidence="3">
    <location>
        <begin position="269"/>
        <end position="278"/>
    </location>
</feature>
<accession>A0A109UWN1</accession>
<dbReference type="GeneID" id="28721838"/>
<dbReference type="Pfam" id="PF05764">
    <property type="entry name" value="YL1"/>
    <property type="match status" value="1"/>
</dbReference>
<feature type="domain" description="Vps72/YL1 C-terminal" evidence="4">
    <location>
        <begin position="587"/>
        <end position="616"/>
    </location>
</feature>
<feature type="coiled-coil region" evidence="2">
    <location>
        <begin position="153"/>
        <end position="180"/>
    </location>
</feature>
<dbReference type="InterPro" id="IPR013272">
    <property type="entry name" value="Vps72/YL1_C"/>
</dbReference>
<name>A0A109UWN1_9SACH</name>
<dbReference type="PANTHER" id="PTHR13275">
    <property type="entry name" value="YL-1 PROTEIN TRANSCRIPTION FACTOR-LIKE 1"/>
    <property type="match status" value="1"/>
</dbReference>
<evidence type="ECO:0000256" key="3">
    <source>
        <dbReference type="SAM" id="MobiDB-lite"/>
    </source>
</evidence>
<evidence type="ECO:0000256" key="2">
    <source>
        <dbReference type="SAM" id="Coils"/>
    </source>
</evidence>
<feature type="compositionally biased region" description="Basic and acidic residues" evidence="3">
    <location>
        <begin position="279"/>
        <end position="290"/>
    </location>
</feature>
<sequence>MSEDGKESYLMATRSRRSNAGNLMAKLLEQERQRESLAVDVDDNEINLLFQEEEDDKEFLIDDKKQENDELFSDSGDESSDTGGSGEEDKEESRRSAKKRKLAKLMIPRVKSADSRKKDAGKKLKPSYEQPKAKSLLVNTRRTSSRSSVVRNKMEVYEKLAQAEVKRKEIQERIKKQRQTQFEEALTQEDRLRIAEETERINLLSLNKYKEQEVSKKQSRLAMQQRQKMKFKQGEPIVTWLTTQWSVTPAMEVYDHEYWEQFMSKRQKKKRKYVRRKRDNLESSKEEDAVKTPPAGDIPSSKGTSPSVEGDEASQCSAPVEPQNSADVKSELDVPDLNAATSTNTEELQPSASSAEKHESPPAASPSKQDSINPSIDMGDVAQNSSEILAEQASEKHISFLEKDDVAIIDSNEPPSSIIVDETRFNTQESQNSSTLESHEDSIKIQDEVSFQESDNGNGEEFIEYEGPAQLVGKNFLLLSMFPDLPMEVGNSNALKSVLFGEQWSKPLNSKSLNVEPLLKISWVADSNEKEQLSLIPDSSIIDKFPSFGEYDKKLSQEVVVATDKGLKVDIQTEAPTGVFLPNGIRKKCLITNKDSQYFDPKNGIQYADVEAIKTIQDIQDPIGDGSIEKPNPRFRWFGFGRGGIFLDVQQRPAKGVPEGFFLDPTED</sequence>
<dbReference type="PANTHER" id="PTHR13275:SF4">
    <property type="entry name" value="VACUOLAR PROTEIN SORTING-ASSOCIATED PROTEIN 72 HOMOLOG"/>
    <property type="match status" value="1"/>
</dbReference>
<evidence type="ECO:0000259" key="4">
    <source>
        <dbReference type="SMART" id="SM00993"/>
    </source>
</evidence>
<gene>
    <name evidence="5" type="ORF">AW171_hschr220</name>
</gene>
<proteinExistence type="inferred from homology"/>
<dbReference type="GO" id="GO:0005634">
    <property type="term" value="C:nucleus"/>
    <property type="evidence" value="ECO:0007669"/>
    <property type="project" value="TreeGrafter"/>
</dbReference>
<keyword evidence="2" id="KW-0175">Coiled coil</keyword>
<feature type="region of interest" description="Disordered" evidence="3">
    <location>
        <begin position="1"/>
        <end position="20"/>
    </location>
</feature>
<dbReference type="InterPro" id="IPR046757">
    <property type="entry name" value="YL1_N"/>
</dbReference>
<keyword evidence="6" id="KW-1185">Reference proteome</keyword>
<feature type="region of interest" description="Disordered" evidence="3">
    <location>
        <begin position="57"/>
        <end position="149"/>
    </location>
</feature>
<dbReference type="AlphaFoldDB" id="A0A109UWN1"/>
<dbReference type="STRING" id="45286.A0A109UWN1"/>
<feature type="compositionally biased region" description="Low complexity" evidence="3">
    <location>
        <begin position="135"/>
        <end position="149"/>
    </location>
</feature>
<evidence type="ECO:0000256" key="1">
    <source>
        <dbReference type="ARBA" id="ARBA00006832"/>
    </source>
</evidence>
<dbReference type="Pfam" id="PF08265">
    <property type="entry name" value="YL1_C"/>
    <property type="match status" value="1"/>
</dbReference>
<feature type="region of interest" description="Disordered" evidence="3">
    <location>
        <begin position="269"/>
        <end position="390"/>
    </location>
</feature>